<keyword evidence="1" id="KW-0472">Membrane</keyword>
<feature type="domain" description="DUF1468" evidence="2">
    <location>
        <begin position="25"/>
        <end position="173"/>
    </location>
</feature>
<feature type="transmembrane region" description="Helical" evidence="1">
    <location>
        <begin position="114"/>
        <end position="141"/>
    </location>
</feature>
<sequence length="182" mass="20789">TQAEKKRGKMNNGGKLWRKGELYLVVLLFAFTLMIVIGAFEFPYKAKIFPLLVGSAGLLLITMDILHMLIPKFGVRFRSLRGGELFEIDKGERTEEAPPQKKETARPRSILKTFLWFIGAFLTFYLLGYLPFAVLFLFFFLKFYTSLSLIRSLEITAGFSLGLWMAFSLFLKLDIFAGSALF</sequence>
<dbReference type="AlphaFoldDB" id="X1LHE5"/>
<proteinExistence type="predicted"/>
<dbReference type="EMBL" id="BARV01001974">
    <property type="protein sequence ID" value="GAI01805.1"/>
    <property type="molecule type" value="Genomic_DNA"/>
</dbReference>
<name>X1LHE5_9ZZZZ</name>
<evidence type="ECO:0000259" key="2">
    <source>
        <dbReference type="Pfam" id="PF07331"/>
    </source>
</evidence>
<organism evidence="3">
    <name type="scientific">marine sediment metagenome</name>
    <dbReference type="NCBI Taxonomy" id="412755"/>
    <lineage>
        <taxon>unclassified sequences</taxon>
        <taxon>metagenomes</taxon>
        <taxon>ecological metagenomes</taxon>
    </lineage>
</organism>
<feature type="transmembrane region" description="Helical" evidence="1">
    <location>
        <begin position="21"/>
        <end position="42"/>
    </location>
</feature>
<dbReference type="InterPro" id="IPR009936">
    <property type="entry name" value="DUF1468"/>
</dbReference>
<dbReference type="Pfam" id="PF07331">
    <property type="entry name" value="TctB"/>
    <property type="match status" value="1"/>
</dbReference>
<evidence type="ECO:0000313" key="3">
    <source>
        <dbReference type="EMBL" id="GAI01805.1"/>
    </source>
</evidence>
<protein>
    <recommendedName>
        <fullName evidence="2">DUF1468 domain-containing protein</fullName>
    </recommendedName>
</protein>
<feature type="transmembrane region" description="Helical" evidence="1">
    <location>
        <begin position="48"/>
        <end position="70"/>
    </location>
</feature>
<keyword evidence="1" id="KW-1133">Transmembrane helix</keyword>
<reference evidence="3" key="1">
    <citation type="journal article" date="2014" name="Front. Microbiol.">
        <title>High frequency of phylogenetically diverse reductive dehalogenase-homologous genes in deep subseafloor sedimentary metagenomes.</title>
        <authorList>
            <person name="Kawai M."/>
            <person name="Futagami T."/>
            <person name="Toyoda A."/>
            <person name="Takaki Y."/>
            <person name="Nishi S."/>
            <person name="Hori S."/>
            <person name="Arai W."/>
            <person name="Tsubouchi T."/>
            <person name="Morono Y."/>
            <person name="Uchiyama I."/>
            <person name="Ito T."/>
            <person name="Fujiyama A."/>
            <person name="Inagaki F."/>
            <person name="Takami H."/>
        </authorList>
    </citation>
    <scope>NUCLEOTIDE SEQUENCE</scope>
    <source>
        <strain evidence="3">Expedition CK06-06</strain>
    </source>
</reference>
<accession>X1LHE5</accession>
<keyword evidence="1" id="KW-0812">Transmembrane</keyword>
<gene>
    <name evidence="3" type="ORF">S06H3_05357</name>
</gene>
<feature type="non-terminal residue" evidence="3">
    <location>
        <position position="1"/>
    </location>
</feature>
<comment type="caution">
    <text evidence="3">The sequence shown here is derived from an EMBL/GenBank/DDBJ whole genome shotgun (WGS) entry which is preliminary data.</text>
</comment>
<evidence type="ECO:0000256" key="1">
    <source>
        <dbReference type="SAM" id="Phobius"/>
    </source>
</evidence>